<keyword evidence="6 14" id="KW-0547">Nucleotide-binding</keyword>
<accession>A0A139IGI6</accession>
<feature type="binding site" evidence="14">
    <location>
        <position position="70"/>
    </location>
    <ligand>
        <name>ATP</name>
        <dbReference type="ChEBI" id="CHEBI:30616"/>
    </ligand>
</feature>
<dbReference type="FunFam" id="3.30.200.20:FF:000374">
    <property type="entry name" value="Serine/threonine protein kinase"/>
    <property type="match status" value="1"/>
</dbReference>
<evidence type="ECO:0000256" key="7">
    <source>
        <dbReference type="ARBA" id="ARBA00022777"/>
    </source>
</evidence>
<evidence type="ECO:0000256" key="3">
    <source>
        <dbReference type="ARBA" id="ARBA00022527"/>
    </source>
</evidence>
<dbReference type="InterPro" id="IPR011042">
    <property type="entry name" value="6-blade_b-propeller_TolB-like"/>
</dbReference>
<evidence type="ECO:0000256" key="2">
    <source>
        <dbReference type="ARBA" id="ARBA00012513"/>
    </source>
</evidence>
<feature type="region of interest" description="Disordered" evidence="15">
    <location>
        <begin position="172"/>
        <end position="218"/>
    </location>
</feature>
<keyword evidence="18" id="KW-1185">Reference proteome</keyword>
<dbReference type="Gene3D" id="3.40.50.1820">
    <property type="entry name" value="alpha/beta hydrolase"/>
    <property type="match status" value="1"/>
</dbReference>
<evidence type="ECO:0000256" key="10">
    <source>
        <dbReference type="ARBA" id="ARBA00022840"/>
    </source>
</evidence>
<keyword evidence="4" id="KW-0645">Protease</keyword>
<dbReference type="InterPro" id="IPR052239">
    <property type="entry name" value="Ser/Thr-specific_kinases"/>
</dbReference>
<comment type="similarity">
    <text evidence="1">Belongs to the peptidase S9C family.</text>
</comment>
<gene>
    <name evidence="17" type="ORF">AC579_2341</name>
</gene>
<dbReference type="SUPFAM" id="SSF82171">
    <property type="entry name" value="DPP6 N-terminal domain-like"/>
    <property type="match status" value="1"/>
</dbReference>
<proteinExistence type="inferred from homology"/>
<dbReference type="PROSITE" id="PS00108">
    <property type="entry name" value="PROTEIN_KINASE_ST"/>
    <property type="match status" value="1"/>
</dbReference>
<name>A0A139IGI6_9PEZI</name>
<evidence type="ECO:0000256" key="8">
    <source>
        <dbReference type="ARBA" id="ARBA00022801"/>
    </source>
</evidence>
<dbReference type="InterPro" id="IPR029058">
    <property type="entry name" value="AB_hydrolase_fold"/>
</dbReference>
<dbReference type="InterPro" id="IPR008271">
    <property type="entry name" value="Ser/Thr_kinase_AS"/>
</dbReference>
<dbReference type="GO" id="GO:0005773">
    <property type="term" value="C:vacuole"/>
    <property type="evidence" value="ECO:0007669"/>
    <property type="project" value="GOC"/>
</dbReference>
<keyword evidence="8" id="KW-0378">Hydrolase</keyword>
<dbReference type="PROSITE" id="PS50011">
    <property type="entry name" value="PROTEIN_KINASE_DOM"/>
    <property type="match status" value="1"/>
</dbReference>
<dbReference type="FunFam" id="3.40.50.1820:FF:000028">
    <property type="entry name" value="S9 family peptidase"/>
    <property type="match status" value="1"/>
</dbReference>
<feature type="domain" description="Protein kinase" evidence="16">
    <location>
        <begin position="41"/>
        <end position="415"/>
    </location>
</feature>
<dbReference type="Gene3D" id="1.10.510.10">
    <property type="entry name" value="Transferase(Phosphotransferase) domain 1"/>
    <property type="match status" value="2"/>
</dbReference>
<dbReference type="STRING" id="113226.A0A139IGI6"/>
<comment type="catalytic activity">
    <reaction evidence="13">
        <text>L-seryl-[protein] + ATP = O-phospho-L-seryl-[protein] + ADP + H(+)</text>
        <dbReference type="Rhea" id="RHEA:17989"/>
        <dbReference type="Rhea" id="RHEA-COMP:9863"/>
        <dbReference type="Rhea" id="RHEA-COMP:11604"/>
        <dbReference type="ChEBI" id="CHEBI:15378"/>
        <dbReference type="ChEBI" id="CHEBI:29999"/>
        <dbReference type="ChEBI" id="CHEBI:30616"/>
        <dbReference type="ChEBI" id="CHEBI:83421"/>
        <dbReference type="ChEBI" id="CHEBI:456216"/>
        <dbReference type="EC" id="2.7.11.1"/>
    </reaction>
</comment>
<evidence type="ECO:0000256" key="15">
    <source>
        <dbReference type="SAM" id="MobiDB-lite"/>
    </source>
</evidence>
<evidence type="ECO:0000256" key="4">
    <source>
        <dbReference type="ARBA" id="ARBA00022670"/>
    </source>
</evidence>
<dbReference type="FunFam" id="1.10.510.10:FF:000550">
    <property type="entry name" value="Serine/threonine kinase 16"/>
    <property type="match status" value="1"/>
</dbReference>
<keyword evidence="9" id="KW-0720">Serine protease</keyword>
<comment type="caution">
    <text evidence="17">The sequence shown here is derived from an EMBL/GenBank/DDBJ whole genome shotgun (WGS) entry which is preliminary data.</text>
</comment>
<dbReference type="SUPFAM" id="SSF53474">
    <property type="entry name" value="alpha/beta-Hydrolases"/>
    <property type="match status" value="1"/>
</dbReference>
<feature type="region of interest" description="Disordered" evidence="15">
    <location>
        <begin position="358"/>
        <end position="381"/>
    </location>
</feature>
<dbReference type="Pfam" id="PF00069">
    <property type="entry name" value="Pkinase"/>
    <property type="match status" value="2"/>
</dbReference>
<dbReference type="SUPFAM" id="SSF56112">
    <property type="entry name" value="Protein kinase-like (PK-like)"/>
    <property type="match status" value="1"/>
</dbReference>
<dbReference type="Gene3D" id="2.120.10.30">
    <property type="entry name" value="TolB, C-terminal domain"/>
    <property type="match status" value="1"/>
</dbReference>
<dbReference type="InterPro" id="IPR011009">
    <property type="entry name" value="Kinase-like_dom_sf"/>
</dbReference>
<evidence type="ECO:0000256" key="13">
    <source>
        <dbReference type="ARBA" id="ARBA00048679"/>
    </source>
</evidence>
<evidence type="ECO:0000256" key="14">
    <source>
        <dbReference type="PROSITE-ProRule" id="PRU10141"/>
    </source>
</evidence>
<dbReference type="InterPro" id="IPR001375">
    <property type="entry name" value="Peptidase_S9_cat"/>
</dbReference>
<keyword evidence="10 14" id="KW-0067">ATP-binding</keyword>
<evidence type="ECO:0000256" key="11">
    <source>
        <dbReference type="ARBA" id="ARBA00032829"/>
    </source>
</evidence>
<keyword evidence="7" id="KW-0418">Kinase</keyword>
<reference evidence="17 18" key="1">
    <citation type="submission" date="2015-07" db="EMBL/GenBank/DDBJ databases">
        <title>Comparative genomics of the Sigatoka disease complex on banana suggests a link between parallel evolutionary changes in Pseudocercospora fijiensis and Pseudocercospora eumusae and increased virulence on the banana host.</title>
        <authorList>
            <person name="Chang T.-C."/>
            <person name="Salvucci A."/>
            <person name="Crous P.W."/>
            <person name="Stergiopoulos I."/>
        </authorList>
    </citation>
    <scope>NUCLEOTIDE SEQUENCE [LARGE SCALE GENOMIC DNA]</scope>
    <source>
        <strain evidence="17 18">CBS 116634</strain>
    </source>
</reference>
<dbReference type="PANTHER" id="PTHR45998:SF2">
    <property type="entry name" value="SERINE_THREONINE-PROTEIN KINASE 16"/>
    <property type="match status" value="1"/>
</dbReference>
<evidence type="ECO:0000256" key="9">
    <source>
        <dbReference type="ARBA" id="ARBA00022825"/>
    </source>
</evidence>
<keyword evidence="5" id="KW-0808">Transferase</keyword>
<evidence type="ECO:0000313" key="18">
    <source>
        <dbReference type="Proteomes" id="UP000073492"/>
    </source>
</evidence>
<dbReference type="InterPro" id="IPR000719">
    <property type="entry name" value="Prot_kinase_dom"/>
</dbReference>
<organism evidence="17 18">
    <name type="scientific">Pseudocercospora musae</name>
    <dbReference type="NCBI Taxonomy" id="113226"/>
    <lineage>
        <taxon>Eukaryota</taxon>
        <taxon>Fungi</taxon>
        <taxon>Dikarya</taxon>
        <taxon>Ascomycota</taxon>
        <taxon>Pezizomycotina</taxon>
        <taxon>Dothideomycetes</taxon>
        <taxon>Dothideomycetidae</taxon>
        <taxon>Mycosphaerellales</taxon>
        <taxon>Mycosphaerellaceae</taxon>
        <taxon>Pseudocercospora</taxon>
    </lineage>
</organism>
<sequence length="1201" mass="131934">MPSPTLVEQLSHYVLDGFWQLGNCFNCFPKTPSLKINGRSFKILRLLGEGGFSYVYLVQSPGDPTLYALKKIRCPFGQESVAQALKEVEAYSLFAPHPNIIHALDHSVESERGDPSNKTVYILLPYYRRGNLQDAINANLVNRARFPERRLMVLFLGVCRALKAMHQYRVKGAPGGEASRKKAKKVRPDAEAEEGTVHANQSRRRSQRGDDDDDDAQAPLMDGEVMAAQEGVAEGGMRSYAHRDIKPGNIMISDTGTQPILMDLGSLAPSPTPITSRALALQVQDQAAEHSTMPYRAPELFDVKTGSVIDTKVDIWSLGCTLYACLVGKSPFEARSEETGGSLSLCVLGGDWRFPDEGPAEAKRGKQRVSDVGTAGPREDSISEGVKEVVRKCLVVEAEHRPDIDQVISMVEEVVAALPSGDDGEAARMPTLTLTPTPTFPFAFAIPFAAPHRRPNGVPNAPGTHVLYTVSSYSFETHSKSTELRVLSVESGESQALGKDDDISDLNWLHDATFACLQAEKDGTTSLRIASVPAAVPEPKLRQSHSYIAGNIPAPASNLKLKQLDEHNYAVVVSAPVSPDAAFYNPEKAAKTHSTAKLYSSLYVRHWDKWSTKEKNALWYGQISRKSHRAKFTLSHLSNAIPEGLECPIQPFGGTDHFDLSKNAIIFVSKDPHVNPALNTTENVYIVQVGDWASKKTSLLQQVIVPGFQGAASSPVFSQDGTKAAFLMMKTRGYEADKNHIWVIPDLSGPNLTPLRAFAETEMGDWDRSPASIVWSCDGRHLLATAEEYGTGKLFQISGDLARQEPRILTHRGYIADVRPLPDGRIFVTGSSLSDNSFYAIVDPLIAPHPGRPHTDALLAWTHSNSQDGRKFGLNPGQISSIWTPASNPRINEEVHSIVVYPSNYDRTQTYPVAYLIHGGPQGAWGDSWSTRWNPAVFAEQGYIVIAINPTGSTGYGQAFTDAIRRNWGGDPYQDIVNVFDWAKANIPEADHNRAVALGASYGGYMMNWIQGHDLGRQFKALVCHDGITSFTGGMLATEELYFPFYDLGGTPWYDPGFKPAPGEPESAAAAAQSHANFGASSTSAWRQWDPSEHFANWSTPQLVIHSSKDYRLTIAEGLTAFNVLQARGVESKFLTFPDENHWVLKPENSLVWHKVVLNWINHYAGLPPYAEEDENSDEFFGGLRESEEIVEMEGSGMVST</sequence>
<dbReference type="GO" id="GO:0004674">
    <property type="term" value="F:protein serine/threonine kinase activity"/>
    <property type="evidence" value="ECO:0007669"/>
    <property type="project" value="UniProtKB-KW"/>
</dbReference>
<evidence type="ECO:0000259" key="16">
    <source>
        <dbReference type="PROSITE" id="PS50011"/>
    </source>
</evidence>
<dbReference type="EC" id="2.7.11.1" evidence="2"/>
<dbReference type="Proteomes" id="UP000073492">
    <property type="component" value="Unassembled WGS sequence"/>
</dbReference>
<dbReference type="GO" id="GO:0032889">
    <property type="term" value="P:regulation of vacuole fusion, non-autophagic"/>
    <property type="evidence" value="ECO:0007669"/>
    <property type="project" value="TreeGrafter"/>
</dbReference>
<dbReference type="OrthoDB" id="416344at2759"/>
<dbReference type="AlphaFoldDB" id="A0A139IGI6"/>
<dbReference type="InterPro" id="IPR017441">
    <property type="entry name" value="Protein_kinase_ATP_BS"/>
</dbReference>
<evidence type="ECO:0000256" key="1">
    <source>
        <dbReference type="ARBA" id="ARBA00010040"/>
    </source>
</evidence>
<dbReference type="SMART" id="SM00220">
    <property type="entry name" value="S_TKc"/>
    <property type="match status" value="1"/>
</dbReference>
<evidence type="ECO:0000256" key="6">
    <source>
        <dbReference type="ARBA" id="ARBA00022741"/>
    </source>
</evidence>
<keyword evidence="3" id="KW-0723">Serine/threonine-protein kinase</keyword>
<protein>
    <recommendedName>
        <fullName evidence="2">non-specific serine/threonine protein kinase</fullName>
        <ecNumber evidence="2">2.7.11.1</ecNumber>
    </recommendedName>
    <alternativeName>
        <fullName evidence="11">Dipeptidyl-peptidase V</fullName>
    </alternativeName>
</protein>
<evidence type="ECO:0000313" key="17">
    <source>
        <dbReference type="EMBL" id="KXT13799.1"/>
    </source>
</evidence>
<comment type="catalytic activity">
    <reaction evidence="12">
        <text>L-threonyl-[protein] + ATP = O-phospho-L-threonyl-[protein] + ADP + H(+)</text>
        <dbReference type="Rhea" id="RHEA:46608"/>
        <dbReference type="Rhea" id="RHEA-COMP:11060"/>
        <dbReference type="Rhea" id="RHEA-COMP:11605"/>
        <dbReference type="ChEBI" id="CHEBI:15378"/>
        <dbReference type="ChEBI" id="CHEBI:30013"/>
        <dbReference type="ChEBI" id="CHEBI:30616"/>
        <dbReference type="ChEBI" id="CHEBI:61977"/>
        <dbReference type="ChEBI" id="CHEBI:456216"/>
        <dbReference type="EC" id="2.7.11.1"/>
    </reaction>
</comment>
<evidence type="ECO:0000256" key="5">
    <source>
        <dbReference type="ARBA" id="ARBA00022679"/>
    </source>
</evidence>
<dbReference type="GO" id="GO:0008236">
    <property type="term" value="F:serine-type peptidase activity"/>
    <property type="evidence" value="ECO:0007669"/>
    <property type="project" value="UniProtKB-KW"/>
</dbReference>
<dbReference type="GO" id="GO:0005794">
    <property type="term" value="C:Golgi apparatus"/>
    <property type="evidence" value="ECO:0007669"/>
    <property type="project" value="TreeGrafter"/>
</dbReference>
<dbReference type="Pfam" id="PF00326">
    <property type="entry name" value="Peptidase_S9"/>
    <property type="match status" value="2"/>
</dbReference>
<dbReference type="GO" id="GO:0006624">
    <property type="term" value="P:vacuolar protein processing"/>
    <property type="evidence" value="ECO:0007669"/>
    <property type="project" value="TreeGrafter"/>
</dbReference>
<dbReference type="PROSITE" id="PS00107">
    <property type="entry name" value="PROTEIN_KINASE_ATP"/>
    <property type="match status" value="1"/>
</dbReference>
<dbReference type="EMBL" id="LFZO01000104">
    <property type="protein sequence ID" value="KXT13799.1"/>
    <property type="molecule type" value="Genomic_DNA"/>
</dbReference>
<dbReference type="GO" id="GO:0005524">
    <property type="term" value="F:ATP binding"/>
    <property type="evidence" value="ECO:0007669"/>
    <property type="project" value="UniProtKB-UniRule"/>
</dbReference>
<dbReference type="PANTHER" id="PTHR45998">
    <property type="entry name" value="SERINE/THREONINE-PROTEIN KINASE 16"/>
    <property type="match status" value="1"/>
</dbReference>
<evidence type="ECO:0000256" key="12">
    <source>
        <dbReference type="ARBA" id="ARBA00047899"/>
    </source>
</evidence>